<dbReference type="InterPro" id="IPR051959">
    <property type="entry name" value="PAK1-Kinase_Regulator"/>
</dbReference>
<protein>
    <submittedName>
        <fullName evidence="3">Uncharacterized protein</fullName>
    </submittedName>
</protein>
<gene>
    <name evidence="3" type="ORF">g.11979</name>
</gene>
<accession>A0A6G1SEC0</accession>
<dbReference type="PROSITE" id="PS50082">
    <property type="entry name" value="WD_REPEATS_2"/>
    <property type="match status" value="2"/>
</dbReference>
<dbReference type="Gene3D" id="2.130.10.10">
    <property type="entry name" value="YVTN repeat-like/Quinoprotein amine dehydrogenase"/>
    <property type="match status" value="2"/>
</dbReference>
<dbReference type="InterPro" id="IPR036322">
    <property type="entry name" value="WD40_repeat_dom_sf"/>
</dbReference>
<feature type="repeat" description="WD" evidence="2">
    <location>
        <begin position="10"/>
        <end position="52"/>
    </location>
</feature>
<keyword evidence="2" id="KW-0853">WD repeat</keyword>
<feature type="repeat" description="WD" evidence="2">
    <location>
        <begin position="292"/>
        <end position="320"/>
    </location>
</feature>
<evidence type="ECO:0000256" key="2">
    <source>
        <dbReference type="PROSITE-ProRule" id="PRU00221"/>
    </source>
</evidence>
<proteinExistence type="predicted"/>
<dbReference type="InterPro" id="IPR001680">
    <property type="entry name" value="WD40_rpt"/>
</dbReference>
<evidence type="ECO:0000256" key="1">
    <source>
        <dbReference type="ARBA" id="ARBA00045213"/>
    </source>
</evidence>
<dbReference type="SMART" id="SM00320">
    <property type="entry name" value="WD40"/>
    <property type="match status" value="4"/>
</dbReference>
<dbReference type="PANTHER" id="PTHR44675">
    <property type="entry name" value="PAK1 INTERACTING PROTEIN 1"/>
    <property type="match status" value="1"/>
</dbReference>
<dbReference type="Pfam" id="PF00400">
    <property type="entry name" value="WD40"/>
    <property type="match status" value="2"/>
</dbReference>
<dbReference type="SUPFAM" id="SSF50978">
    <property type="entry name" value="WD40 repeat-like"/>
    <property type="match status" value="1"/>
</dbReference>
<dbReference type="PANTHER" id="PTHR44675:SF1">
    <property type="entry name" value="P21-ACTIVATED PROTEIN KINASE-INTERACTING PROTEIN 1"/>
    <property type="match status" value="1"/>
</dbReference>
<dbReference type="EMBL" id="GGYP01003499">
    <property type="protein sequence ID" value="MDE48270.1"/>
    <property type="molecule type" value="Transcribed_RNA"/>
</dbReference>
<sequence>MQHEGLPLFIHAHKGMVKGISFSPREQYIFCSGATDGNVFFYNALQGQHVMSAKMSNAYAMKNINAVKYNADGSRVLATTSKRISIIDAERGDLIHSYENCAYPGRGRVPLASDPENPNMAICVNTNGKGIILLDMREQQPAKFSLDLHSTLIKDIMYLNRSWPYGDNNQPKVVSLSSDGVCKILTIDGITMAHFDVKHRSTCVAATPDEYRMYNQEGFESMLMIGGECLSEYHPAPLGWKGSRLYSHGPNDKPIYKLKYTSNGHILYAIASGGQLRRYRRIGRQHQLLGEVYSHNDEVSDMDISPNDEYIVTASRDGNVGLMCLGAPSFGWTGFMELA</sequence>
<comment type="function">
    <text evidence="1">Negatively regulates the PAK1 kinase. PAK1 is a member of the PAK kinase family, which has been shown to play a positive role in the regulation of signaling pathways involving MAPK8 and RELA. PAK1 exists as an inactive homodimer, which is activated by binding of small GTPases such as CDC42 to an N-terminal regulatory domain. PAK1IP1 also binds to the N-terminus of PAK1, and inhibits the specific activation of PAK1 by CDC42. May be involved in ribosomal large subunit assembly.</text>
</comment>
<evidence type="ECO:0000313" key="3">
    <source>
        <dbReference type="EMBL" id="MDE48270.1"/>
    </source>
</evidence>
<name>A0A6G1SEC0_9ACAR</name>
<dbReference type="InterPro" id="IPR015943">
    <property type="entry name" value="WD40/YVTN_repeat-like_dom_sf"/>
</dbReference>
<dbReference type="AlphaFoldDB" id="A0A6G1SEC0"/>
<organism evidence="3">
    <name type="scientific">Aceria tosichella</name>
    <name type="common">wheat curl mite</name>
    <dbReference type="NCBI Taxonomy" id="561515"/>
    <lineage>
        <taxon>Eukaryota</taxon>
        <taxon>Metazoa</taxon>
        <taxon>Ecdysozoa</taxon>
        <taxon>Arthropoda</taxon>
        <taxon>Chelicerata</taxon>
        <taxon>Arachnida</taxon>
        <taxon>Acari</taxon>
        <taxon>Acariformes</taxon>
        <taxon>Trombidiformes</taxon>
        <taxon>Prostigmata</taxon>
        <taxon>Eupodina</taxon>
        <taxon>Eriophyoidea</taxon>
        <taxon>Eriophyidae</taxon>
        <taxon>Eriophyinae</taxon>
        <taxon>Aceriini</taxon>
        <taxon>Aceria</taxon>
    </lineage>
</organism>
<reference evidence="3" key="1">
    <citation type="submission" date="2018-10" db="EMBL/GenBank/DDBJ databases">
        <title>Transcriptome assembly of Aceria tosichella (Wheat curl mite) Type 2.</title>
        <authorList>
            <person name="Scully E.D."/>
            <person name="Geib S.M."/>
            <person name="Palmer N.A."/>
            <person name="Gupta A.K."/>
            <person name="Sarath G."/>
            <person name="Tatineni S."/>
        </authorList>
    </citation>
    <scope>NUCLEOTIDE SEQUENCE</scope>
    <source>
        <strain evidence="3">LincolnNE</strain>
    </source>
</reference>